<dbReference type="InterPro" id="IPR050396">
    <property type="entry name" value="Glycosyltr_51/Transpeptidase"/>
</dbReference>
<evidence type="ECO:0000256" key="8">
    <source>
        <dbReference type="ARBA" id="ARBA00022679"/>
    </source>
</evidence>
<evidence type="ECO:0000256" key="4">
    <source>
        <dbReference type="ARBA" id="ARBA00022475"/>
    </source>
</evidence>
<comment type="catalytic activity">
    <reaction evidence="16">
        <text>[GlcNAc-(1-&gt;4)-Mur2Ac(oyl-L-Ala-gamma-D-Glu-L-Lys-D-Ala-D-Ala)](n)-di-trans,octa-cis-undecaprenyl diphosphate + beta-D-GlcNAc-(1-&gt;4)-Mur2Ac(oyl-L-Ala-gamma-D-Glu-L-Lys-D-Ala-D-Ala)-di-trans,octa-cis-undecaprenyl diphosphate = [GlcNAc-(1-&gt;4)-Mur2Ac(oyl-L-Ala-gamma-D-Glu-L-Lys-D-Ala-D-Ala)](n+1)-di-trans,octa-cis-undecaprenyl diphosphate + di-trans,octa-cis-undecaprenyl diphosphate + H(+)</text>
        <dbReference type="Rhea" id="RHEA:23708"/>
        <dbReference type="Rhea" id="RHEA-COMP:9602"/>
        <dbReference type="Rhea" id="RHEA-COMP:9603"/>
        <dbReference type="ChEBI" id="CHEBI:15378"/>
        <dbReference type="ChEBI" id="CHEBI:58405"/>
        <dbReference type="ChEBI" id="CHEBI:60033"/>
        <dbReference type="ChEBI" id="CHEBI:78435"/>
        <dbReference type="EC" id="2.4.99.28"/>
    </reaction>
</comment>
<dbReference type="FunFam" id="1.10.3810.10:FF:000001">
    <property type="entry name" value="Penicillin-binding protein 1A"/>
    <property type="match status" value="1"/>
</dbReference>
<keyword evidence="8" id="KW-0808">Transferase</keyword>
<evidence type="ECO:0000256" key="12">
    <source>
        <dbReference type="ARBA" id="ARBA00023136"/>
    </source>
</evidence>
<dbReference type="GO" id="GO:0071555">
    <property type="term" value="P:cell wall organization"/>
    <property type="evidence" value="ECO:0007669"/>
    <property type="project" value="UniProtKB-KW"/>
</dbReference>
<dbReference type="PANTHER" id="PTHR32282:SF11">
    <property type="entry name" value="PENICILLIN-BINDING PROTEIN 1B"/>
    <property type="match status" value="1"/>
</dbReference>
<evidence type="ECO:0000256" key="15">
    <source>
        <dbReference type="ARBA" id="ARBA00034000"/>
    </source>
</evidence>
<dbReference type="SUPFAM" id="SSF56601">
    <property type="entry name" value="beta-lactamase/transpeptidase-like"/>
    <property type="match status" value="1"/>
</dbReference>
<reference evidence="22 23" key="1">
    <citation type="submission" date="2012-07" db="EMBL/GenBank/DDBJ databases">
        <authorList>
            <person name="Durkin A.S."/>
            <person name="McCorrison J."/>
            <person name="Torralba M."/>
            <person name="Gillis M."/>
            <person name="Methe B."/>
            <person name="Sutton G."/>
            <person name="Nelson K.E."/>
        </authorList>
    </citation>
    <scope>NUCLEOTIDE SEQUENCE [LARGE SCALE GENOMIC DNA]</scope>
    <source>
        <strain evidence="22 23">Fnf 1007</strain>
    </source>
</reference>
<dbReference type="SUPFAM" id="SSF53955">
    <property type="entry name" value="Lysozyme-like"/>
    <property type="match status" value="1"/>
</dbReference>
<evidence type="ECO:0000259" key="20">
    <source>
        <dbReference type="Pfam" id="PF00905"/>
    </source>
</evidence>
<feature type="domain" description="Glycosyl transferase family 51" evidence="21">
    <location>
        <begin position="57"/>
        <end position="231"/>
    </location>
</feature>
<keyword evidence="13" id="KW-0511">Multifunctional enzyme</keyword>
<comment type="catalytic activity">
    <reaction evidence="15">
        <text>Preferential cleavage: (Ac)2-L-Lys-D-Ala-|-D-Ala. Also transpeptidation of peptidyl-alanyl moieties that are N-acyl substituents of D-alanine.</text>
        <dbReference type="EC" id="3.4.16.4"/>
    </reaction>
</comment>
<evidence type="ECO:0000259" key="21">
    <source>
        <dbReference type="Pfam" id="PF00912"/>
    </source>
</evidence>
<dbReference type="Proteomes" id="UP000003120">
    <property type="component" value="Unassembled WGS sequence"/>
</dbReference>
<evidence type="ECO:0000256" key="13">
    <source>
        <dbReference type="ARBA" id="ARBA00023268"/>
    </source>
</evidence>
<evidence type="ECO:0000256" key="1">
    <source>
        <dbReference type="ARBA" id="ARBA00004236"/>
    </source>
</evidence>
<keyword evidence="12 19" id="KW-0472">Membrane</keyword>
<keyword evidence="7" id="KW-0328">Glycosyltransferase</keyword>
<dbReference type="NCBIfam" id="TIGR02074">
    <property type="entry name" value="PBP_1a_fam"/>
    <property type="match status" value="1"/>
</dbReference>
<dbReference type="Gene3D" id="1.10.3810.10">
    <property type="entry name" value="Biosynthetic peptidoglycan transglycosylase-like"/>
    <property type="match status" value="1"/>
</dbReference>
<keyword evidence="17" id="KW-0175">Coiled coil</keyword>
<dbReference type="GO" id="GO:0005886">
    <property type="term" value="C:plasma membrane"/>
    <property type="evidence" value="ECO:0007669"/>
    <property type="project" value="UniProtKB-SubCell"/>
</dbReference>
<comment type="similarity">
    <text evidence="2">In the C-terminal section; belongs to the transpeptidase family.</text>
</comment>
<evidence type="ECO:0000256" key="7">
    <source>
        <dbReference type="ARBA" id="ARBA00022676"/>
    </source>
</evidence>
<evidence type="ECO:0000256" key="2">
    <source>
        <dbReference type="ARBA" id="ARBA00007090"/>
    </source>
</evidence>
<evidence type="ECO:0000256" key="17">
    <source>
        <dbReference type="SAM" id="Coils"/>
    </source>
</evidence>
<dbReference type="InterPro" id="IPR036950">
    <property type="entry name" value="PBP_transglycosylase"/>
</dbReference>
<evidence type="ECO:0000313" key="22">
    <source>
        <dbReference type="EMBL" id="EJU15675.1"/>
    </source>
</evidence>
<comment type="similarity">
    <text evidence="3">In the N-terminal section; belongs to the glycosyltransferase 51 family.</text>
</comment>
<protein>
    <submittedName>
        <fullName evidence="22">Penicillin-binding protein, 1A family</fullName>
    </submittedName>
</protein>
<keyword evidence="19" id="KW-0812">Transmembrane</keyword>
<dbReference type="GO" id="GO:0008360">
    <property type="term" value="P:regulation of cell shape"/>
    <property type="evidence" value="ECO:0007669"/>
    <property type="project" value="UniProtKB-KW"/>
</dbReference>
<dbReference type="GeneID" id="75075703"/>
<keyword evidence="19" id="KW-1133">Transmembrane helix</keyword>
<evidence type="ECO:0000256" key="3">
    <source>
        <dbReference type="ARBA" id="ARBA00007739"/>
    </source>
</evidence>
<dbReference type="InterPro" id="IPR012338">
    <property type="entry name" value="Beta-lactam/transpept-like"/>
</dbReference>
<evidence type="ECO:0000313" key="23">
    <source>
        <dbReference type="Proteomes" id="UP000003120"/>
    </source>
</evidence>
<keyword evidence="6" id="KW-0645">Protease</keyword>
<keyword evidence="5" id="KW-0121">Carboxypeptidase</keyword>
<proteinExistence type="inferred from homology"/>
<evidence type="ECO:0000256" key="5">
    <source>
        <dbReference type="ARBA" id="ARBA00022645"/>
    </source>
</evidence>
<feature type="transmembrane region" description="Helical" evidence="19">
    <location>
        <begin position="7"/>
        <end position="28"/>
    </location>
</feature>
<evidence type="ECO:0000256" key="14">
    <source>
        <dbReference type="ARBA" id="ARBA00023316"/>
    </source>
</evidence>
<organism evidence="22 23">
    <name type="scientific">Fusobacterium necrophorum subsp. funduliforme Fnf 1007</name>
    <dbReference type="NCBI Taxonomy" id="1161424"/>
    <lineage>
        <taxon>Bacteria</taxon>
        <taxon>Fusobacteriati</taxon>
        <taxon>Fusobacteriota</taxon>
        <taxon>Fusobacteriia</taxon>
        <taxon>Fusobacteriales</taxon>
        <taxon>Fusobacteriaceae</taxon>
        <taxon>Fusobacterium</taxon>
    </lineage>
</organism>
<keyword evidence="10" id="KW-0133">Cell shape</keyword>
<dbReference type="Pfam" id="PF00912">
    <property type="entry name" value="Transgly"/>
    <property type="match status" value="1"/>
</dbReference>
<evidence type="ECO:0000256" key="9">
    <source>
        <dbReference type="ARBA" id="ARBA00022801"/>
    </source>
</evidence>
<gene>
    <name evidence="22" type="ORF">HMPREF1127_0883</name>
</gene>
<dbReference type="GO" id="GO:0009252">
    <property type="term" value="P:peptidoglycan biosynthetic process"/>
    <property type="evidence" value="ECO:0007669"/>
    <property type="project" value="UniProtKB-KW"/>
</dbReference>
<dbReference type="GO" id="GO:0009002">
    <property type="term" value="F:serine-type D-Ala-D-Ala carboxypeptidase activity"/>
    <property type="evidence" value="ECO:0007669"/>
    <property type="project" value="UniProtKB-EC"/>
</dbReference>
<evidence type="ECO:0000256" key="19">
    <source>
        <dbReference type="SAM" id="Phobius"/>
    </source>
</evidence>
<dbReference type="Gene3D" id="3.40.710.10">
    <property type="entry name" value="DD-peptidase/beta-lactamase superfamily"/>
    <property type="match status" value="1"/>
</dbReference>
<evidence type="ECO:0000256" key="10">
    <source>
        <dbReference type="ARBA" id="ARBA00022960"/>
    </source>
</evidence>
<keyword evidence="4" id="KW-1003">Cell membrane</keyword>
<sequence>MKKIIKYIFLLACLGAVGIGILIFGIIMKYKMELPDVQELVENYEVSAPSVIYDRNGEVVDTLYQEARDNVSLEEIPEYSKQAFLAIEDKRFYEHHGIDPRGLLRALFVNLRSGHARQGASSITQQLAKNAFLTMDRTLSRKIKELIITIEIERVYTKEEILEKYLNEIYFGSGAYGLKTAAKQFFHKDIQDINLAEAAMLAGIPNRPEGYNPRRKLDNAIKRMNIVLAEMREDGRITEEEYQEALTQKFISEQEADPKEKTNKKVTIIYPRKDTRHYENPEFTKLVENFLLKKFDANTVYNKGLKIYSTMDVAMQKTARETFNQYPLLKARKGLNGAMVTIDPFSGQVITMVGGKDFKIGNFNRAIMAKRQFGSSFKPFVYFAALLNGFESNSVLEDSAVHYGKWSPKNANGIFSDTNTTLVNALDKSINSVSVKLLAAVGVPKFRDMMKQVDPKLDIPDNLTAALGTAEGSPLQLAIDYAMFVNGGYLVSPIIITSIEDKHGNLLYEVIPRKDKLFESQDTSIITYMLKSSVQSGTSARARVITKTGAPMEQGGKTGTTNSARTVWYAGITPEYVTTAYLGYDNNRAMPGLGGGNAVAPLYHNYYQEIVNKGLYLPGKFSFMEDHIKNGELVVQKLDILTGLLSSEGREFVVRRGHTVVENDSKYLNGISSIFYGNPSSPEDVEEEKPEEREEENSVEEQDRLFEKLLGE</sequence>
<feature type="compositionally biased region" description="Acidic residues" evidence="18">
    <location>
        <begin position="683"/>
        <end position="700"/>
    </location>
</feature>
<comment type="subcellular location">
    <subcellularLocation>
        <location evidence="1">Cell membrane</location>
    </subcellularLocation>
</comment>
<dbReference type="PANTHER" id="PTHR32282">
    <property type="entry name" value="BINDING PROTEIN TRANSPEPTIDASE, PUTATIVE-RELATED"/>
    <property type="match status" value="1"/>
</dbReference>
<keyword evidence="14" id="KW-0961">Cell wall biogenesis/degradation</keyword>
<evidence type="ECO:0000256" key="18">
    <source>
        <dbReference type="SAM" id="MobiDB-lite"/>
    </source>
</evidence>
<feature type="region of interest" description="Disordered" evidence="18">
    <location>
        <begin position="675"/>
        <end position="703"/>
    </location>
</feature>
<dbReference type="EMBL" id="ALKK01000073">
    <property type="protein sequence ID" value="EJU15675.1"/>
    <property type="molecule type" value="Genomic_DNA"/>
</dbReference>
<dbReference type="GO" id="GO:0008955">
    <property type="term" value="F:peptidoglycan glycosyltransferase activity"/>
    <property type="evidence" value="ECO:0007669"/>
    <property type="project" value="UniProtKB-EC"/>
</dbReference>
<dbReference type="Pfam" id="PF00905">
    <property type="entry name" value="Transpeptidase"/>
    <property type="match status" value="1"/>
</dbReference>
<accession>A0AAN3VUF6</accession>
<dbReference type="GO" id="GO:0030288">
    <property type="term" value="C:outer membrane-bounded periplasmic space"/>
    <property type="evidence" value="ECO:0007669"/>
    <property type="project" value="TreeGrafter"/>
</dbReference>
<keyword evidence="11" id="KW-0573">Peptidoglycan synthesis</keyword>
<comment type="caution">
    <text evidence="22">The sequence shown here is derived from an EMBL/GenBank/DDBJ whole genome shotgun (WGS) entry which is preliminary data.</text>
</comment>
<dbReference type="InterPro" id="IPR001460">
    <property type="entry name" value="PCN-bd_Tpept"/>
</dbReference>
<dbReference type="GO" id="GO:0006508">
    <property type="term" value="P:proteolysis"/>
    <property type="evidence" value="ECO:0007669"/>
    <property type="project" value="UniProtKB-KW"/>
</dbReference>
<name>A0AAN3VUF6_9FUSO</name>
<dbReference type="InterPro" id="IPR001264">
    <property type="entry name" value="Glyco_trans_51"/>
</dbReference>
<feature type="domain" description="Penicillin-binding protein transpeptidase" evidence="20">
    <location>
        <begin position="337"/>
        <end position="587"/>
    </location>
</feature>
<dbReference type="RefSeq" id="WP_005963778.1">
    <property type="nucleotide sequence ID" value="NZ_ALKK01000073.1"/>
</dbReference>
<evidence type="ECO:0000256" key="11">
    <source>
        <dbReference type="ARBA" id="ARBA00022984"/>
    </source>
</evidence>
<evidence type="ECO:0000256" key="16">
    <source>
        <dbReference type="ARBA" id="ARBA00049902"/>
    </source>
</evidence>
<dbReference type="InterPro" id="IPR023346">
    <property type="entry name" value="Lysozyme-like_dom_sf"/>
</dbReference>
<feature type="coiled-coil region" evidence="17">
    <location>
        <begin position="214"/>
        <end position="248"/>
    </location>
</feature>
<dbReference type="AlphaFoldDB" id="A0AAN3VUF6"/>
<dbReference type="GO" id="GO:0008658">
    <property type="term" value="F:penicillin binding"/>
    <property type="evidence" value="ECO:0007669"/>
    <property type="project" value="InterPro"/>
</dbReference>
<keyword evidence="9" id="KW-0378">Hydrolase</keyword>
<evidence type="ECO:0000256" key="6">
    <source>
        <dbReference type="ARBA" id="ARBA00022670"/>
    </source>
</evidence>